<proteinExistence type="predicted"/>
<feature type="transmembrane region" description="Helical" evidence="1">
    <location>
        <begin position="6"/>
        <end position="25"/>
    </location>
</feature>
<keyword evidence="1" id="KW-1133">Transmembrane helix</keyword>
<evidence type="ECO:0000313" key="2">
    <source>
        <dbReference type="EMBL" id="XCM39758.1"/>
    </source>
</evidence>
<sequence length="64" mass="7018">MNNLRIPFLAVVLAGILVVAIKILLAPEIEPPKKEEETPGALYLPPLKNYSFPVFSTENARISA</sequence>
<dbReference type="EMBL" id="CP159837">
    <property type="protein sequence ID" value="XCM39758.1"/>
    <property type="molecule type" value="Genomic_DNA"/>
</dbReference>
<evidence type="ECO:0000256" key="1">
    <source>
        <dbReference type="SAM" id="Phobius"/>
    </source>
</evidence>
<reference evidence="2" key="1">
    <citation type="submission" date="2024-07" db="EMBL/GenBank/DDBJ databases">
        <authorList>
            <person name="Kim Y.J."/>
            <person name="Jeong J.Y."/>
        </authorList>
    </citation>
    <scope>NUCLEOTIDE SEQUENCE</scope>
    <source>
        <strain evidence="2">GIHE-MW2</strain>
    </source>
</reference>
<dbReference type="AlphaFoldDB" id="A0AAU8JN77"/>
<protein>
    <submittedName>
        <fullName evidence="2">Uncharacterized protein</fullName>
    </submittedName>
</protein>
<keyword evidence="1" id="KW-0472">Membrane</keyword>
<dbReference type="RefSeq" id="WP_054469486.1">
    <property type="nucleotide sequence ID" value="NZ_CP159837.1"/>
</dbReference>
<name>A0AAU8JN77_9CYAN</name>
<organism evidence="2">
    <name type="scientific">Planktothricoides raciborskii GIHE-MW2</name>
    <dbReference type="NCBI Taxonomy" id="2792601"/>
    <lineage>
        <taxon>Bacteria</taxon>
        <taxon>Bacillati</taxon>
        <taxon>Cyanobacteriota</taxon>
        <taxon>Cyanophyceae</taxon>
        <taxon>Oscillatoriophycideae</taxon>
        <taxon>Oscillatoriales</taxon>
        <taxon>Oscillatoriaceae</taxon>
        <taxon>Planktothricoides</taxon>
    </lineage>
</organism>
<gene>
    <name evidence="2" type="ORF">ABWT76_002711</name>
</gene>
<keyword evidence="1" id="KW-0812">Transmembrane</keyword>
<accession>A0AAU8JN77</accession>